<dbReference type="RefSeq" id="WP_252222480.1">
    <property type="nucleotide sequence ID" value="NZ_CP098732.1"/>
</dbReference>
<accession>A0AAE9S199</accession>
<dbReference type="Proteomes" id="UP001056716">
    <property type="component" value="Chromosome"/>
</dbReference>
<gene>
    <name evidence="1" type="ORF">M5E07_04690</name>
</gene>
<protein>
    <submittedName>
        <fullName evidence="1">Uncharacterized protein</fullName>
    </submittedName>
</protein>
<evidence type="ECO:0000313" key="2">
    <source>
        <dbReference type="Proteomes" id="UP001056716"/>
    </source>
</evidence>
<organism evidence="1 2">
    <name type="scientific">Acinetobacter tibetensis</name>
    <dbReference type="NCBI Taxonomy" id="2943497"/>
    <lineage>
        <taxon>Bacteria</taxon>
        <taxon>Pseudomonadati</taxon>
        <taxon>Pseudomonadota</taxon>
        <taxon>Gammaproteobacteria</taxon>
        <taxon>Moraxellales</taxon>
        <taxon>Moraxellaceae</taxon>
        <taxon>Acinetobacter</taxon>
    </lineage>
</organism>
<evidence type="ECO:0000313" key="1">
    <source>
        <dbReference type="EMBL" id="USE84113.1"/>
    </source>
</evidence>
<name>A0AAE9S199_9GAMM</name>
<dbReference type="EMBL" id="CP098732">
    <property type="protein sequence ID" value="USE84113.1"/>
    <property type="molecule type" value="Genomic_DNA"/>
</dbReference>
<reference evidence="1" key="1">
    <citation type="submission" date="2022-06" db="EMBL/GenBank/DDBJ databases">
        <title>Isolation, identification and characterization of iprodione-degrading strains in Lhasa, Tibet.</title>
        <authorList>
            <person name="Pan H."/>
        </authorList>
    </citation>
    <scope>NUCLEOTIDE SEQUENCE</scope>
    <source>
        <strain evidence="1">Y-23</strain>
    </source>
</reference>
<dbReference type="AlphaFoldDB" id="A0AAE9S199"/>
<keyword evidence="2" id="KW-1185">Reference proteome</keyword>
<sequence>MHQAETHLRNFLLGNTSNLDQYEQHIFPLSEIEKLPESLNFPPNINRYFLRSIGIDVLTGDKDIYTFTKLPTFLIIGIISSKYSKQMRASRVALKQGILRPSNLVMPEYLLGYMKDKAREIQVKVSGISEDQSNKVYETVISNLDKTADSKSFEAMMHDYNIFWDKIFK</sequence>
<dbReference type="KEGG" id="atz:M5E07_04690"/>
<proteinExistence type="predicted"/>